<comment type="catalytic activity">
    <reaction evidence="11">
        <text>Fe(II)-heme o + 2 A + H2O = Fe(II)-heme a + 2 AH2</text>
        <dbReference type="Rhea" id="RHEA:63388"/>
        <dbReference type="ChEBI" id="CHEBI:13193"/>
        <dbReference type="ChEBI" id="CHEBI:15377"/>
        <dbReference type="ChEBI" id="CHEBI:17499"/>
        <dbReference type="ChEBI" id="CHEBI:60530"/>
        <dbReference type="ChEBI" id="CHEBI:61715"/>
        <dbReference type="EC" id="1.17.99.9"/>
    </reaction>
    <physiologicalReaction direction="left-to-right" evidence="11">
        <dbReference type="Rhea" id="RHEA:63389"/>
    </physiologicalReaction>
</comment>
<dbReference type="GO" id="GO:0016020">
    <property type="term" value="C:membrane"/>
    <property type="evidence" value="ECO:0007669"/>
    <property type="project" value="UniProtKB-SubCell"/>
</dbReference>
<evidence type="ECO:0000259" key="14">
    <source>
        <dbReference type="PROSITE" id="PS50878"/>
    </source>
</evidence>
<keyword evidence="8" id="KW-0350">Heme biosynthesis</keyword>
<feature type="transmembrane region" description="Helical" evidence="12">
    <location>
        <begin position="579"/>
        <end position="596"/>
    </location>
</feature>
<sequence length="676" mass="75574">MWSCISTAKLLVLVNGVPAGFFSSSKGLRQGDPLSPYLFIMGMEVLSVFIRRVVEGGFISECKIWRGSGLVANISHLLFADDTIVFCEAKKEDMTYLSWILCWFEAVSGLRINMAKSEIILVGEVEEILEMVVELRCKVNQLPSAYLGLPLAPNKASSVWDGVEEMVSGKKARKVAKRLLVGREKYGKKSPLSQLGDGVCRFARAKDELWKQVLTAKYGQEELEWRTKKANGEFGVGVWKEILKESDWCWDDMTFNVGKGTIERHNGRNMGPEFWSRRLEFKDFHKPWLRNMSTTATATVENKEGLKLLVTAGSRAQKMVGIWLFGSAAWVFSMVVLGGVTRLTRSGLSMTDWKFTGNLPPLSDEDWLAEFEKYKQSPEYKRVNKGMSIEDFKFIYWMEYAHRMWGRALGIMFALPFSYFLHKGYITLRLGLRLSSLFGLGAGQGLIGWWMVKSGLEEPASEYAQPRVSPYRLTAHLTSAFVIYCGLLWTALSVVMPEPPAESVAWVRGAAKVKRLALPISILVGITAVSGAFVAGNDAGHAYNTFPKMGDNWIPDDIFSMEPFIRNFFENTSTVQLDHRILATATLMSIGILWWSTRKLDIHPAVRFLIGNTIGMAALQVTLGISTLLSYVPVSLGTAHQAGALTLLSLMVLLNHTVRRPSMSLLKSLPPVTRTP</sequence>
<evidence type="ECO:0000256" key="8">
    <source>
        <dbReference type="ARBA" id="ARBA00023133"/>
    </source>
</evidence>
<feature type="transmembrane region" description="Helical" evidence="12">
    <location>
        <begin position="404"/>
        <end position="422"/>
    </location>
</feature>
<dbReference type="GO" id="GO:0006784">
    <property type="term" value="P:heme A biosynthetic process"/>
    <property type="evidence" value="ECO:0007669"/>
    <property type="project" value="InterPro"/>
</dbReference>
<protein>
    <submittedName>
        <fullName evidence="15">Cytochrome c oxidase assembly protein COX15</fullName>
    </submittedName>
</protein>
<dbReference type="GO" id="GO:0120547">
    <property type="term" value="F:heme A synthase activity"/>
    <property type="evidence" value="ECO:0007669"/>
    <property type="project" value="UniProtKB-EC"/>
</dbReference>
<dbReference type="SUPFAM" id="SSF56672">
    <property type="entry name" value="DNA/RNA polymerases"/>
    <property type="match status" value="1"/>
</dbReference>
<keyword evidence="13" id="KW-0732">Signal</keyword>
<comment type="subcellular location">
    <subcellularLocation>
        <location evidence="2">Membrane</location>
        <topology evidence="2">Multi-pass membrane protein</topology>
    </subcellularLocation>
</comment>
<dbReference type="PANTHER" id="PTHR23289">
    <property type="entry name" value="CYTOCHROME C OXIDASE ASSEMBLY PROTEIN COX15"/>
    <property type="match status" value="1"/>
</dbReference>
<dbReference type="InterPro" id="IPR023754">
    <property type="entry name" value="HemeA_Synthase_type2"/>
</dbReference>
<evidence type="ECO:0000256" key="11">
    <source>
        <dbReference type="ARBA" id="ARBA00048044"/>
    </source>
</evidence>
<dbReference type="Proteomes" id="UP000288805">
    <property type="component" value="Unassembled WGS sequence"/>
</dbReference>
<feature type="transmembrane region" description="Helical" evidence="12">
    <location>
        <begin position="608"/>
        <end position="632"/>
    </location>
</feature>
<keyword evidence="6" id="KW-0560">Oxidoreductase</keyword>
<dbReference type="HAMAP" id="MF_01665">
    <property type="entry name" value="HemeA_synth_type2"/>
    <property type="match status" value="1"/>
</dbReference>
<feature type="transmembrane region" description="Helical" evidence="12">
    <location>
        <begin position="638"/>
        <end position="658"/>
    </location>
</feature>
<accession>A0A438ER82</accession>
<gene>
    <name evidence="15" type="primary">COX15_1</name>
    <name evidence="15" type="ORF">CK203_096885</name>
</gene>
<dbReference type="InterPro" id="IPR000477">
    <property type="entry name" value="RT_dom"/>
</dbReference>
<dbReference type="PROSITE" id="PS50878">
    <property type="entry name" value="RT_POL"/>
    <property type="match status" value="1"/>
</dbReference>
<evidence type="ECO:0000256" key="3">
    <source>
        <dbReference type="ARBA" id="ARBA00022692"/>
    </source>
</evidence>
<evidence type="ECO:0000313" key="15">
    <source>
        <dbReference type="EMBL" id="RVW50138.1"/>
    </source>
</evidence>
<evidence type="ECO:0000256" key="1">
    <source>
        <dbReference type="ARBA" id="ARBA00001970"/>
    </source>
</evidence>
<comment type="pathway">
    <text evidence="10">Porphyrin-containing compound metabolism; heme A biosynthesis; heme A from heme O: step 1/1.</text>
</comment>
<dbReference type="EMBL" id="QGNW01001209">
    <property type="protein sequence ID" value="RVW50138.1"/>
    <property type="molecule type" value="Genomic_DNA"/>
</dbReference>
<evidence type="ECO:0000256" key="5">
    <source>
        <dbReference type="ARBA" id="ARBA00022989"/>
    </source>
</evidence>
<feature type="signal peptide" evidence="13">
    <location>
        <begin position="1"/>
        <end position="19"/>
    </location>
</feature>
<name>A0A438ER82_VITVI</name>
<evidence type="ECO:0000256" key="2">
    <source>
        <dbReference type="ARBA" id="ARBA00004141"/>
    </source>
</evidence>
<feature type="transmembrane region" description="Helical" evidence="12">
    <location>
        <begin position="472"/>
        <end position="495"/>
    </location>
</feature>
<dbReference type="GO" id="GO:0046872">
    <property type="term" value="F:metal ion binding"/>
    <property type="evidence" value="ECO:0007669"/>
    <property type="project" value="UniProtKB-KW"/>
</dbReference>
<evidence type="ECO:0000256" key="4">
    <source>
        <dbReference type="ARBA" id="ARBA00022723"/>
    </source>
</evidence>
<feature type="domain" description="Reverse transcriptase" evidence="14">
    <location>
        <begin position="1"/>
        <end position="151"/>
    </location>
</feature>
<keyword evidence="4" id="KW-0479">Metal-binding</keyword>
<evidence type="ECO:0000256" key="6">
    <source>
        <dbReference type="ARBA" id="ARBA00023002"/>
    </source>
</evidence>
<feature type="transmembrane region" description="Helical" evidence="12">
    <location>
        <begin position="434"/>
        <end position="452"/>
    </location>
</feature>
<evidence type="ECO:0000256" key="9">
    <source>
        <dbReference type="ARBA" id="ARBA00023136"/>
    </source>
</evidence>
<evidence type="ECO:0000256" key="12">
    <source>
        <dbReference type="SAM" id="Phobius"/>
    </source>
</evidence>
<feature type="chain" id="PRO_5019158880" evidence="13">
    <location>
        <begin position="20"/>
        <end position="676"/>
    </location>
</feature>
<proteinExistence type="inferred from homology"/>
<dbReference type="AlphaFoldDB" id="A0A438ER82"/>
<keyword evidence="9 12" id="KW-0472">Membrane</keyword>
<feature type="transmembrane region" description="Helical" evidence="12">
    <location>
        <begin position="320"/>
        <end position="340"/>
    </location>
</feature>
<organism evidence="15 16">
    <name type="scientific">Vitis vinifera</name>
    <name type="common">Grape</name>
    <dbReference type="NCBI Taxonomy" id="29760"/>
    <lineage>
        <taxon>Eukaryota</taxon>
        <taxon>Viridiplantae</taxon>
        <taxon>Streptophyta</taxon>
        <taxon>Embryophyta</taxon>
        <taxon>Tracheophyta</taxon>
        <taxon>Spermatophyta</taxon>
        <taxon>Magnoliopsida</taxon>
        <taxon>eudicotyledons</taxon>
        <taxon>Gunneridae</taxon>
        <taxon>Pentapetalae</taxon>
        <taxon>rosids</taxon>
        <taxon>Vitales</taxon>
        <taxon>Vitaceae</taxon>
        <taxon>Viteae</taxon>
        <taxon>Vitis</taxon>
    </lineage>
</organism>
<keyword evidence="7" id="KW-0408">Iron</keyword>
<feature type="transmembrane region" description="Helical" evidence="12">
    <location>
        <begin position="516"/>
        <end position="536"/>
    </location>
</feature>
<comment type="cofactor">
    <cofactor evidence="1">
        <name>heme b</name>
        <dbReference type="ChEBI" id="CHEBI:60344"/>
    </cofactor>
</comment>
<evidence type="ECO:0000313" key="16">
    <source>
        <dbReference type="Proteomes" id="UP000288805"/>
    </source>
</evidence>
<keyword evidence="5 12" id="KW-1133">Transmembrane helix</keyword>
<dbReference type="PANTHER" id="PTHR23289:SF2">
    <property type="entry name" value="CYTOCHROME C OXIDASE ASSEMBLY PROTEIN COX15 HOMOLOG"/>
    <property type="match status" value="1"/>
</dbReference>
<evidence type="ECO:0000256" key="10">
    <source>
        <dbReference type="ARBA" id="ARBA00044501"/>
    </source>
</evidence>
<dbReference type="Pfam" id="PF00078">
    <property type="entry name" value="RVT_1"/>
    <property type="match status" value="1"/>
</dbReference>
<dbReference type="InterPro" id="IPR043502">
    <property type="entry name" value="DNA/RNA_pol_sf"/>
</dbReference>
<dbReference type="Pfam" id="PF02628">
    <property type="entry name" value="COX15-CtaA"/>
    <property type="match status" value="1"/>
</dbReference>
<reference evidence="15 16" key="1">
    <citation type="journal article" date="2018" name="PLoS Genet.">
        <title>Population sequencing reveals clonal diversity and ancestral inbreeding in the grapevine cultivar Chardonnay.</title>
        <authorList>
            <person name="Roach M.J."/>
            <person name="Johnson D.L."/>
            <person name="Bohlmann J."/>
            <person name="van Vuuren H.J."/>
            <person name="Jones S.J."/>
            <person name="Pretorius I.S."/>
            <person name="Schmidt S.A."/>
            <person name="Borneman A.R."/>
        </authorList>
    </citation>
    <scope>NUCLEOTIDE SEQUENCE [LARGE SCALE GENOMIC DNA]</scope>
    <source>
        <strain evidence="16">cv. Chardonnay</strain>
        <tissue evidence="15">Leaf</tissue>
    </source>
</reference>
<evidence type="ECO:0000256" key="7">
    <source>
        <dbReference type="ARBA" id="ARBA00023004"/>
    </source>
</evidence>
<evidence type="ECO:0000256" key="13">
    <source>
        <dbReference type="SAM" id="SignalP"/>
    </source>
</evidence>
<comment type="caution">
    <text evidence="15">The sequence shown here is derived from an EMBL/GenBank/DDBJ whole genome shotgun (WGS) entry which is preliminary data.</text>
</comment>
<dbReference type="InterPro" id="IPR003780">
    <property type="entry name" value="COX15/CtaA_fam"/>
</dbReference>
<keyword evidence="3 12" id="KW-0812">Transmembrane</keyword>